<dbReference type="EMBL" id="RQHV01000061">
    <property type="protein sequence ID" value="TGN08057.1"/>
    <property type="molecule type" value="Genomic_DNA"/>
</dbReference>
<dbReference type="InterPro" id="IPR059217">
    <property type="entry name" value="LA3751_2-like"/>
</dbReference>
<keyword evidence="1" id="KW-1133">Transmembrane helix</keyword>
<gene>
    <name evidence="2" type="ORF">EHS11_14060</name>
</gene>
<keyword evidence="2" id="KW-0328">Glycosyltransferase</keyword>
<feature type="transmembrane region" description="Helical" evidence="1">
    <location>
        <begin position="311"/>
        <end position="329"/>
    </location>
</feature>
<feature type="transmembrane region" description="Helical" evidence="1">
    <location>
        <begin position="335"/>
        <end position="355"/>
    </location>
</feature>
<protein>
    <submittedName>
        <fullName evidence="2">Dolichyl-phosphate-mannose--protein mannosyltransferase</fullName>
    </submittedName>
</protein>
<comment type="caution">
    <text evidence="2">The sequence shown here is derived from an EMBL/GenBank/DDBJ whole genome shotgun (WGS) entry which is preliminary data.</text>
</comment>
<reference evidence="2" key="1">
    <citation type="journal article" date="2019" name="PLoS Negl. Trop. Dis.">
        <title>Revisiting the worldwide diversity of Leptospira species in the environment.</title>
        <authorList>
            <person name="Vincent A.T."/>
            <person name="Schiettekatte O."/>
            <person name="Bourhy P."/>
            <person name="Veyrier F.J."/>
            <person name="Picardeau M."/>
        </authorList>
    </citation>
    <scope>NUCLEOTIDE SEQUENCE [LARGE SCALE GENOMIC DNA]</scope>
    <source>
        <strain evidence="2">201400974</strain>
    </source>
</reference>
<dbReference type="OrthoDB" id="321184at2"/>
<organism evidence="2 3">
    <name type="scientific">Leptospira ilyithenensis</name>
    <dbReference type="NCBI Taxonomy" id="2484901"/>
    <lineage>
        <taxon>Bacteria</taxon>
        <taxon>Pseudomonadati</taxon>
        <taxon>Spirochaetota</taxon>
        <taxon>Spirochaetia</taxon>
        <taxon>Leptospirales</taxon>
        <taxon>Leptospiraceae</taxon>
        <taxon>Leptospira</taxon>
    </lineage>
</organism>
<accession>A0A4R9LMX7</accession>
<feature type="transmembrane region" description="Helical" evidence="1">
    <location>
        <begin position="279"/>
        <end position="299"/>
    </location>
</feature>
<feature type="transmembrane region" description="Helical" evidence="1">
    <location>
        <begin position="100"/>
        <end position="121"/>
    </location>
</feature>
<keyword evidence="2" id="KW-0808">Transferase</keyword>
<evidence type="ECO:0000313" key="3">
    <source>
        <dbReference type="Proteomes" id="UP000298264"/>
    </source>
</evidence>
<feature type="transmembrane region" description="Helical" evidence="1">
    <location>
        <begin position="219"/>
        <end position="241"/>
    </location>
</feature>
<dbReference type="RefSeq" id="WP_135765036.1">
    <property type="nucleotide sequence ID" value="NZ_RQHV01000061.1"/>
</dbReference>
<sequence length="500" mass="58241">MKIYLIFLFSSLCLFFGIKTDFEIVYGDSGFMWVQIMDLIHSGYSCFSFSYPGKEIDPKGEFISIPFPFLGIHNSSYYIVFPPYFPLVASFGKSLFGSNLVIYLIQILFFSGSLYFLYLLFSEFSKRNGLVISFVYLYLFGTSVFVYNLVIHEYSLGLFFLYGGIYFYQKFLKENQHLNLIYSSLFFGLSLYLRLEFIIIIFVLTGLSFLLQKEIRKQILCYWVPGFLIILSSLLAFNIYIHGHPLGMRYVLNMDDPAMGEVVRHELIFDLLFSKKMGFLYQSSYLALTILFSIIVISYKGLWKEWKSYTFLYLSVSILSMSFILMTAPNDGGHLSARYLFGVYPFLFVLGLVLFESLLNSKRTATYWAFVFVISVSVLFSFRQWIHSVQFIRKADKNVGFMVDFFRSTKKQYLVFTDSHFPKNLQSLMYEKTILIVPKNQLITEFLPNENLKIDPSQVLIVRLTSTDLPIDEKGCILGYRYCKIPTPIPFIEAYTYMLP</sequence>
<evidence type="ECO:0000256" key="1">
    <source>
        <dbReference type="SAM" id="Phobius"/>
    </source>
</evidence>
<feature type="transmembrane region" description="Helical" evidence="1">
    <location>
        <begin position="367"/>
        <end position="386"/>
    </location>
</feature>
<proteinExistence type="predicted"/>
<feature type="transmembrane region" description="Helical" evidence="1">
    <location>
        <begin position="128"/>
        <end position="150"/>
    </location>
</feature>
<dbReference type="NCBIfam" id="NF047440">
    <property type="entry name" value="LA3751_2_3_fam"/>
    <property type="match status" value="1"/>
</dbReference>
<dbReference type="GO" id="GO:0016757">
    <property type="term" value="F:glycosyltransferase activity"/>
    <property type="evidence" value="ECO:0007669"/>
    <property type="project" value="UniProtKB-KW"/>
</dbReference>
<feature type="transmembrane region" description="Helical" evidence="1">
    <location>
        <begin position="180"/>
        <end position="207"/>
    </location>
</feature>
<keyword evidence="3" id="KW-1185">Reference proteome</keyword>
<keyword evidence="1" id="KW-0812">Transmembrane</keyword>
<dbReference type="Proteomes" id="UP000298264">
    <property type="component" value="Unassembled WGS sequence"/>
</dbReference>
<evidence type="ECO:0000313" key="2">
    <source>
        <dbReference type="EMBL" id="TGN08057.1"/>
    </source>
</evidence>
<name>A0A4R9LMX7_9LEPT</name>
<keyword evidence="1" id="KW-0472">Membrane</keyword>
<dbReference type="AlphaFoldDB" id="A0A4R9LMX7"/>